<organism evidence="2 3">
    <name type="scientific">Ectothiorhodospira marina</name>
    <dbReference type="NCBI Taxonomy" id="1396821"/>
    <lineage>
        <taxon>Bacteria</taxon>
        <taxon>Pseudomonadati</taxon>
        <taxon>Pseudomonadota</taxon>
        <taxon>Gammaproteobacteria</taxon>
        <taxon>Chromatiales</taxon>
        <taxon>Ectothiorhodospiraceae</taxon>
        <taxon>Ectothiorhodospira</taxon>
    </lineage>
</organism>
<dbReference type="Gene3D" id="1.40.20.10">
    <property type="entry name" value="CHAD domain"/>
    <property type="match status" value="1"/>
</dbReference>
<dbReference type="RefSeq" id="WP_090251808.1">
    <property type="nucleotide sequence ID" value="NZ_FOAA01000004.1"/>
</dbReference>
<evidence type="ECO:0000313" key="2">
    <source>
        <dbReference type="EMBL" id="SEK69381.1"/>
    </source>
</evidence>
<dbReference type="Pfam" id="PF05235">
    <property type="entry name" value="CHAD"/>
    <property type="match status" value="1"/>
</dbReference>
<dbReference type="Proteomes" id="UP000199256">
    <property type="component" value="Unassembled WGS sequence"/>
</dbReference>
<reference evidence="3" key="1">
    <citation type="submission" date="2016-10" db="EMBL/GenBank/DDBJ databases">
        <authorList>
            <person name="Varghese N."/>
            <person name="Submissions S."/>
        </authorList>
    </citation>
    <scope>NUCLEOTIDE SEQUENCE [LARGE SCALE GENOMIC DNA]</scope>
    <source>
        <strain evidence="3">DSM 241</strain>
    </source>
</reference>
<dbReference type="SMART" id="SM00880">
    <property type="entry name" value="CHAD"/>
    <property type="match status" value="1"/>
</dbReference>
<dbReference type="AlphaFoldDB" id="A0A1H7J3Q2"/>
<dbReference type="STRING" id="1396821.SAMN05444515_10481"/>
<evidence type="ECO:0000313" key="3">
    <source>
        <dbReference type="Proteomes" id="UP000199256"/>
    </source>
</evidence>
<evidence type="ECO:0000259" key="1">
    <source>
        <dbReference type="PROSITE" id="PS51708"/>
    </source>
</evidence>
<dbReference type="PANTHER" id="PTHR39339">
    <property type="entry name" value="SLR1444 PROTEIN"/>
    <property type="match status" value="1"/>
</dbReference>
<dbReference type="EMBL" id="FOAA01000004">
    <property type="protein sequence ID" value="SEK69381.1"/>
    <property type="molecule type" value="Genomic_DNA"/>
</dbReference>
<feature type="domain" description="CHAD" evidence="1">
    <location>
        <begin position="7"/>
        <end position="284"/>
    </location>
</feature>
<protein>
    <submittedName>
        <fullName evidence="2">CHAD domain-containing protein</fullName>
    </submittedName>
</protein>
<dbReference type="InterPro" id="IPR038186">
    <property type="entry name" value="CHAD_dom_sf"/>
</dbReference>
<gene>
    <name evidence="2" type="ORF">SAMN05444515_10481</name>
</gene>
<accession>A0A1H7J3Q2</accession>
<dbReference type="PANTHER" id="PTHR39339:SF1">
    <property type="entry name" value="CHAD DOMAIN-CONTAINING PROTEIN"/>
    <property type="match status" value="1"/>
</dbReference>
<name>A0A1H7J3Q2_9GAMM</name>
<dbReference type="PROSITE" id="PS51708">
    <property type="entry name" value="CHAD"/>
    <property type="match status" value="1"/>
</dbReference>
<sequence length="329" mass="37687">MKQALAAQPASRAVRHLARTYLDQAQAACDRLDDPADTEALHDFRVALRRLRSLLKAHKGYAKQWLSKKLRQRAKDLASSTGLARDTEVQLAWLMSQQARIKSHQRSGFLWMKARLQSRLDDEYADIRSAIPSAFKRFHKRMNERLDLDKDDDAPPFGRVTALRLTEAAEEFQVHLDKVSSDATQEEVHQARIAGKRLRYLLEPVARELEGGKDLIKELKEMQDLMGEIHDIQVFAEELAQASEEAGAERMRRMVQLSLERGEDDPDLQAARRTDERAGLMSLARQLHDRQEHLMSRLSAKLEDGEAERFLAHLEQAVEQLHALAYPED</sequence>
<dbReference type="OrthoDB" id="9810154at2"/>
<keyword evidence="3" id="KW-1185">Reference proteome</keyword>
<dbReference type="InterPro" id="IPR007899">
    <property type="entry name" value="CHAD_dom"/>
</dbReference>
<proteinExistence type="predicted"/>